<dbReference type="CDD" id="cd11444">
    <property type="entry name" value="bHLH_AtIBH1_like"/>
    <property type="match status" value="1"/>
</dbReference>
<evidence type="ECO:0000313" key="7">
    <source>
        <dbReference type="EMBL" id="KAG8079247.1"/>
    </source>
</evidence>
<dbReference type="Proteomes" id="UP000729402">
    <property type="component" value="Unassembled WGS sequence"/>
</dbReference>
<gene>
    <name evidence="7" type="ORF">GUJ93_ZPchr0007g5609</name>
</gene>
<keyword evidence="3" id="KW-0804">Transcription</keyword>
<reference evidence="7" key="1">
    <citation type="journal article" date="2021" name="bioRxiv">
        <title>Whole Genome Assembly and Annotation of Northern Wild Rice, Zizania palustris L., Supports a Whole Genome Duplication in the Zizania Genus.</title>
        <authorList>
            <person name="Haas M."/>
            <person name="Kono T."/>
            <person name="Macchietto M."/>
            <person name="Millas R."/>
            <person name="McGilp L."/>
            <person name="Shao M."/>
            <person name="Duquette J."/>
            <person name="Hirsch C.N."/>
            <person name="Kimball J."/>
        </authorList>
    </citation>
    <scope>NUCLEOTIDE SEQUENCE</scope>
    <source>
        <tissue evidence="7">Fresh leaf tissue</tissue>
    </source>
</reference>
<keyword evidence="8" id="KW-1185">Reference proteome</keyword>
<feature type="region of interest" description="Disordered" evidence="5">
    <location>
        <begin position="17"/>
        <end position="66"/>
    </location>
</feature>
<evidence type="ECO:0000256" key="4">
    <source>
        <dbReference type="ARBA" id="ARBA00023242"/>
    </source>
</evidence>
<comment type="subcellular location">
    <subcellularLocation>
        <location evidence="1">Nucleus</location>
    </subcellularLocation>
</comment>
<keyword evidence="4" id="KW-0539">Nucleus</keyword>
<evidence type="ECO:0000313" key="8">
    <source>
        <dbReference type="Proteomes" id="UP000729402"/>
    </source>
</evidence>
<evidence type="ECO:0000256" key="5">
    <source>
        <dbReference type="SAM" id="MobiDB-lite"/>
    </source>
</evidence>
<organism evidence="7 8">
    <name type="scientific">Zizania palustris</name>
    <name type="common">Northern wild rice</name>
    <dbReference type="NCBI Taxonomy" id="103762"/>
    <lineage>
        <taxon>Eukaryota</taxon>
        <taxon>Viridiplantae</taxon>
        <taxon>Streptophyta</taxon>
        <taxon>Embryophyta</taxon>
        <taxon>Tracheophyta</taxon>
        <taxon>Spermatophyta</taxon>
        <taxon>Magnoliopsida</taxon>
        <taxon>Liliopsida</taxon>
        <taxon>Poales</taxon>
        <taxon>Poaceae</taxon>
        <taxon>BOP clade</taxon>
        <taxon>Oryzoideae</taxon>
        <taxon>Oryzeae</taxon>
        <taxon>Zizaniinae</taxon>
        <taxon>Zizania</taxon>
    </lineage>
</organism>
<feature type="domain" description="IBH1-like N-terminal" evidence="6">
    <location>
        <begin position="70"/>
        <end position="125"/>
    </location>
</feature>
<dbReference type="GO" id="GO:0006355">
    <property type="term" value="P:regulation of DNA-templated transcription"/>
    <property type="evidence" value="ECO:0007669"/>
    <property type="project" value="InterPro"/>
</dbReference>
<dbReference type="EMBL" id="JAAALK010000282">
    <property type="protein sequence ID" value="KAG8079247.1"/>
    <property type="molecule type" value="Genomic_DNA"/>
</dbReference>
<dbReference type="GO" id="GO:0005634">
    <property type="term" value="C:nucleus"/>
    <property type="evidence" value="ECO:0007669"/>
    <property type="project" value="UniProtKB-SubCell"/>
</dbReference>
<dbReference type="PANTHER" id="PTHR33124:SF12">
    <property type="entry name" value="TRANSCRIPTION FACTOR BHLH148"/>
    <property type="match status" value="1"/>
</dbReference>
<comment type="caution">
    <text evidence="7">The sequence shown here is derived from an EMBL/GenBank/DDBJ whole genome shotgun (WGS) entry which is preliminary data.</text>
</comment>
<reference evidence="7" key="2">
    <citation type="submission" date="2021-02" db="EMBL/GenBank/DDBJ databases">
        <authorList>
            <person name="Kimball J.A."/>
            <person name="Haas M.W."/>
            <person name="Macchietto M."/>
            <person name="Kono T."/>
            <person name="Duquette J."/>
            <person name="Shao M."/>
        </authorList>
    </citation>
    <scope>NUCLEOTIDE SEQUENCE</scope>
    <source>
        <tissue evidence="7">Fresh leaf tissue</tissue>
    </source>
</reference>
<evidence type="ECO:0000256" key="1">
    <source>
        <dbReference type="ARBA" id="ARBA00004123"/>
    </source>
</evidence>
<evidence type="ECO:0000259" key="6">
    <source>
        <dbReference type="Pfam" id="PF26576"/>
    </source>
</evidence>
<dbReference type="InterPro" id="IPR044660">
    <property type="entry name" value="IBH1-like"/>
</dbReference>
<dbReference type="InterPro" id="IPR059002">
    <property type="entry name" value="IBH1_N"/>
</dbReference>
<protein>
    <recommendedName>
        <fullName evidence="6">IBH1-like N-terminal domain-containing protein</fullName>
    </recommendedName>
</protein>
<keyword evidence="2" id="KW-0805">Transcription regulation</keyword>
<dbReference type="OrthoDB" id="1647165at2759"/>
<sequence>MAGRLDSGTAFPWRRIAGIHKAQEAKPTPPSSRAMASSPSSTTAHERDPSCKVMDPAAASPARWRTRREQEMYSSKLLHALRLVRAGRSSLPARGREVRDAADRALAVAARGRSRWSRAILASRARACCFRALRARLGAPPAAPAALRSPAAPLARKAKVLGRLVPGCRKLASFPALLAEASDYIAALEMQVRAMAAIAQALQSPAAS</sequence>
<accession>A0A8J5VNW1</accession>
<name>A0A8J5VNW1_ZIZPA</name>
<feature type="compositionally biased region" description="Low complexity" evidence="5">
    <location>
        <begin position="31"/>
        <end position="43"/>
    </location>
</feature>
<dbReference type="PANTHER" id="PTHR33124">
    <property type="entry name" value="TRANSCRIPTION FACTOR IBH1-LIKE 1"/>
    <property type="match status" value="1"/>
</dbReference>
<dbReference type="InterPro" id="IPR044549">
    <property type="entry name" value="bHLH_AtIBH1-like"/>
</dbReference>
<proteinExistence type="predicted"/>
<dbReference type="Pfam" id="PF26576">
    <property type="entry name" value="IBH1_N"/>
    <property type="match status" value="1"/>
</dbReference>
<dbReference type="AlphaFoldDB" id="A0A8J5VNW1"/>
<evidence type="ECO:0000256" key="3">
    <source>
        <dbReference type="ARBA" id="ARBA00023163"/>
    </source>
</evidence>
<evidence type="ECO:0000256" key="2">
    <source>
        <dbReference type="ARBA" id="ARBA00023015"/>
    </source>
</evidence>